<evidence type="ECO:0008006" key="3">
    <source>
        <dbReference type="Google" id="ProtNLM"/>
    </source>
</evidence>
<protein>
    <recommendedName>
        <fullName evidence="3">Sel1 repeat-containing protein</fullName>
    </recommendedName>
</protein>
<dbReference type="EMBL" id="OCNF01000038">
    <property type="protein sequence ID" value="SOD75262.1"/>
    <property type="molecule type" value="Genomic_DNA"/>
</dbReference>
<name>A0A286EWE6_9NEIS</name>
<reference evidence="1 2" key="1">
    <citation type="submission" date="2017-09" db="EMBL/GenBank/DDBJ databases">
        <authorList>
            <person name="Ehlers B."/>
            <person name="Leendertz F.H."/>
        </authorList>
    </citation>
    <scope>NUCLEOTIDE SEQUENCE [LARGE SCALE GENOMIC DNA]</scope>
    <source>
        <strain evidence="1 2">DSM 16848</strain>
    </source>
</reference>
<sequence>MPLSSEFIAARHAHALGKTAEAFTHYHQGAQQGKADCFAPLAHCYAQATGTEEDVANALHWYKKAFKHNPQSEICNHIAELYLRWRNSKQAIYWWQKAINLGDKTALLNYARHLSHKQSSKAELTVSKLLHQMLADTHLNDQQMREVLDLIRQLS</sequence>
<dbReference type="InterPro" id="IPR006597">
    <property type="entry name" value="Sel1-like"/>
</dbReference>
<dbReference type="AlphaFoldDB" id="A0A286EWE6"/>
<evidence type="ECO:0000313" key="1">
    <source>
        <dbReference type="EMBL" id="SOD75262.1"/>
    </source>
</evidence>
<dbReference type="SUPFAM" id="SSF81901">
    <property type="entry name" value="HCP-like"/>
    <property type="match status" value="1"/>
</dbReference>
<gene>
    <name evidence="1" type="ORF">SAMN02746062_02330</name>
</gene>
<dbReference type="OrthoDB" id="8613472at2"/>
<accession>A0A286EWE6</accession>
<dbReference type="Proteomes" id="UP000219669">
    <property type="component" value="Unassembled WGS sequence"/>
</dbReference>
<dbReference type="Pfam" id="PF08238">
    <property type="entry name" value="Sel1"/>
    <property type="match status" value="3"/>
</dbReference>
<dbReference type="Gene3D" id="1.25.40.10">
    <property type="entry name" value="Tetratricopeptide repeat domain"/>
    <property type="match status" value="1"/>
</dbReference>
<dbReference type="InterPro" id="IPR011990">
    <property type="entry name" value="TPR-like_helical_dom_sf"/>
</dbReference>
<evidence type="ECO:0000313" key="2">
    <source>
        <dbReference type="Proteomes" id="UP000219669"/>
    </source>
</evidence>
<dbReference type="SMART" id="SM00671">
    <property type="entry name" value="SEL1"/>
    <property type="match status" value="2"/>
</dbReference>
<organism evidence="1 2">
    <name type="scientific">Alysiella filiformis DSM 16848</name>
    <dbReference type="NCBI Taxonomy" id="1120981"/>
    <lineage>
        <taxon>Bacteria</taxon>
        <taxon>Pseudomonadati</taxon>
        <taxon>Pseudomonadota</taxon>
        <taxon>Betaproteobacteria</taxon>
        <taxon>Neisseriales</taxon>
        <taxon>Neisseriaceae</taxon>
        <taxon>Alysiella</taxon>
    </lineage>
</organism>
<dbReference type="RefSeq" id="WP_097115274.1">
    <property type="nucleotide sequence ID" value="NZ_CP083931.1"/>
</dbReference>
<proteinExistence type="predicted"/>
<keyword evidence="2" id="KW-1185">Reference proteome</keyword>